<reference evidence="1" key="2">
    <citation type="submission" date="2020-09" db="EMBL/GenBank/DDBJ databases">
        <authorList>
            <person name="Sun Q."/>
            <person name="Kim S."/>
        </authorList>
    </citation>
    <scope>NUCLEOTIDE SEQUENCE</scope>
    <source>
        <strain evidence="1">KCTC 23732</strain>
    </source>
</reference>
<keyword evidence="2" id="KW-1185">Reference proteome</keyword>
<protein>
    <recommendedName>
        <fullName evidence="3">Regulatory protein, RpfE type</fullName>
    </recommendedName>
</protein>
<sequence>MIHKDYNSNMDIVISGILPHSSIASELARQAAKAAPTLFQKLENSKGTVHLLDPNETGCTPFEYWQLEHHQFTPAGQQNHAAGLGPLYSPHSHNRDQPVWLLELAHIALGASNATLLTADDLVISESESLALFESAQVVFSESPFKLLQHGTCRWHIEVPPDMVLPSLSPNVIASGYLNNWWPQDAQSRLLRKLLNALQVEWHEHPVNQERQQKNRPLINGAWVFGGATPSQLQAATAVTPPRLLQQLETSHRKQDWGQWLAILAKLEQDVFSPLLANKDDRLVLTGYDRLVVVTPGRMPVWLGKLLNRNQQWKDWWCQ</sequence>
<reference evidence="1" key="1">
    <citation type="journal article" date="2014" name="Int. J. Syst. Evol. Microbiol.">
        <title>Complete genome sequence of Corynebacterium casei LMG S-19264T (=DSM 44701T), isolated from a smear-ripened cheese.</title>
        <authorList>
            <consortium name="US DOE Joint Genome Institute (JGI-PGF)"/>
            <person name="Walter F."/>
            <person name="Albersmeier A."/>
            <person name="Kalinowski J."/>
            <person name="Ruckert C."/>
        </authorList>
    </citation>
    <scope>NUCLEOTIDE SEQUENCE</scope>
    <source>
        <strain evidence="1">KCTC 23732</strain>
    </source>
</reference>
<dbReference type="AlphaFoldDB" id="A0A918JJB6"/>
<organism evidence="1 2">
    <name type="scientific">Advenella faeciporci</name>
    <dbReference type="NCBI Taxonomy" id="797535"/>
    <lineage>
        <taxon>Bacteria</taxon>
        <taxon>Pseudomonadati</taxon>
        <taxon>Pseudomonadota</taxon>
        <taxon>Betaproteobacteria</taxon>
        <taxon>Burkholderiales</taxon>
        <taxon>Alcaligenaceae</taxon>
    </lineage>
</organism>
<proteinExistence type="predicted"/>
<accession>A0A918JJB6</accession>
<dbReference type="Proteomes" id="UP000608345">
    <property type="component" value="Unassembled WGS sequence"/>
</dbReference>
<name>A0A918JJB6_9BURK</name>
<comment type="caution">
    <text evidence="1">The sequence shown here is derived from an EMBL/GenBank/DDBJ whole genome shotgun (WGS) entry which is preliminary data.</text>
</comment>
<evidence type="ECO:0000313" key="1">
    <source>
        <dbReference type="EMBL" id="GGW78655.1"/>
    </source>
</evidence>
<gene>
    <name evidence="1" type="ORF">GCM10011450_05750</name>
</gene>
<dbReference type="EMBL" id="BMYS01000002">
    <property type="protein sequence ID" value="GGW78655.1"/>
    <property type="molecule type" value="Genomic_DNA"/>
</dbReference>
<evidence type="ECO:0000313" key="2">
    <source>
        <dbReference type="Proteomes" id="UP000608345"/>
    </source>
</evidence>
<evidence type="ECO:0008006" key="3">
    <source>
        <dbReference type="Google" id="ProtNLM"/>
    </source>
</evidence>